<evidence type="ECO:0000313" key="3">
    <source>
        <dbReference type="Proteomes" id="UP000182814"/>
    </source>
</evidence>
<evidence type="ECO:0000313" key="4">
    <source>
        <dbReference type="Proteomes" id="UP000434925"/>
    </source>
</evidence>
<proteinExistence type="predicted"/>
<dbReference type="EMBL" id="LT629746">
    <property type="protein sequence ID" value="SDT63123.1"/>
    <property type="molecule type" value="Genomic_DNA"/>
</dbReference>
<dbReference type="AlphaFoldDB" id="A0A0J6HIT1"/>
<reference evidence="1 4" key="3">
    <citation type="submission" date="2019-09" db="EMBL/GenBank/DDBJ databases">
        <title>Draft genome sequences of 48 bacterial type strains from the CCUG.</title>
        <authorList>
            <person name="Tunovic T."/>
            <person name="Pineiro-Iglesias B."/>
            <person name="Unosson C."/>
            <person name="Inganas E."/>
            <person name="Ohlen M."/>
            <person name="Cardew S."/>
            <person name="Jensie-Markopoulos S."/>
            <person name="Salva-Serra F."/>
            <person name="Jaen-Luchoro D."/>
            <person name="Karlsson R."/>
            <person name="Svensson-Stadler L."/>
            <person name="Chun J."/>
            <person name="Moore E."/>
        </authorList>
    </citation>
    <scope>NUCLEOTIDE SEQUENCE [LARGE SCALE GENOMIC DNA]</scope>
    <source>
        <strain evidence="1 4">CCUG 51522</strain>
    </source>
</reference>
<name>A0A0J6HIT1_9PSED</name>
<dbReference type="PATRIC" id="fig|163011.3.peg.2298"/>
<evidence type="ECO:0000313" key="2">
    <source>
        <dbReference type="EMBL" id="SDT63123.1"/>
    </source>
</evidence>
<sequence length="301" mass="33154">MSRIALPFLTFPNELVNFSGWMIGPPGEPLSPASDILENWDYEQDIQVNVHVDVDFIEAADRLGIDAADLKLAVVLVAGTGTGSLPRRVDRLVTAVIDIDEPAVTLEATIPGRTLSGQLQLSLRIVLEAPVDSGGPLSAKQRGARLWQYHKHILIEDGGDSRFPIELASFSESFKARPEQYAPWLVDWSPTTLDADFSGNVRLYVNSDIERVCARFVEGDALTLQAMVADVMTQLIEASLDVENEAELDRYEEGSIGYQARAWIEMSFPGQSLENIRQMRTYAPGKFKALILATADFGEGD</sequence>
<dbReference type="EMBL" id="VZPO01000003">
    <property type="protein sequence ID" value="KAB0506057.1"/>
    <property type="molecule type" value="Genomic_DNA"/>
</dbReference>
<protein>
    <submittedName>
        <fullName evidence="2">Uncharacterized protein</fullName>
    </submittedName>
</protein>
<accession>A0A0J6HIT1</accession>
<evidence type="ECO:0000313" key="1">
    <source>
        <dbReference type="EMBL" id="KAB0506057.1"/>
    </source>
</evidence>
<keyword evidence="3" id="KW-1185">Reference proteome</keyword>
<reference evidence="3" key="1">
    <citation type="submission" date="2016-10" db="EMBL/GenBank/DDBJ databases">
        <authorList>
            <person name="Varghese N."/>
            <person name="Submissions S."/>
        </authorList>
    </citation>
    <scope>NUCLEOTIDE SEQUENCE [LARGE SCALE GENOMIC DNA]</scope>
    <source>
        <strain evidence="3">BS3782</strain>
    </source>
</reference>
<dbReference type="RefSeq" id="WP_048394143.1">
    <property type="nucleotide sequence ID" value="NZ_JYLB01000002.1"/>
</dbReference>
<organism evidence="2 3">
    <name type="scientific">Pseudomonas lini</name>
    <dbReference type="NCBI Taxonomy" id="163011"/>
    <lineage>
        <taxon>Bacteria</taxon>
        <taxon>Pseudomonadati</taxon>
        <taxon>Pseudomonadota</taxon>
        <taxon>Gammaproteobacteria</taxon>
        <taxon>Pseudomonadales</taxon>
        <taxon>Pseudomonadaceae</taxon>
        <taxon>Pseudomonas</taxon>
    </lineage>
</organism>
<dbReference type="Proteomes" id="UP000434925">
    <property type="component" value="Unassembled WGS sequence"/>
</dbReference>
<reference evidence="2" key="2">
    <citation type="submission" date="2016-10" db="EMBL/GenBank/DDBJ databases">
        <authorList>
            <person name="de Groot N.N."/>
        </authorList>
    </citation>
    <scope>NUCLEOTIDE SEQUENCE [LARGE SCALE GENOMIC DNA]</scope>
    <source>
        <strain evidence="2">BS3782</strain>
    </source>
</reference>
<gene>
    <name evidence="1" type="ORF">F7R14_08105</name>
    <name evidence="2" type="ORF">SAMN04490191_5692</name>
</gene>
<dbReference type="Proteomes" id="UP000182814">
    <property type="component" value="Chromosome I"/>
</dbReference>